<organism evidence="3 4">
    <name type="scientific">Caulobacter flavus</name>
    <dbReference type="NCBI Taxonomy" id="1679497"/>
    <lineage>
        <taxon>Bacteria</taxon>
        <taxon>Pseudomonadati</taxon>
        <taxon>Pseudomonadota</taxon>
        <taxon>Alphaproteobacteria</taxon>
        <taxon>Caulobacterales</taxon>
        <taxon>Caulobacteraceae</taxon>
        <taxon>Caulobacter</taxon>
    </lineage>
</organism>
<dbReference type="InterPro" id="IPR002931">
    <property type="entry name" value="Transglutaminase-like"/>
</dbReference>
<dbReference type="RefSeq" id="WP_101714644.1">
    <property type="nucleotide sequence ID" value="NZ_CP026100.1"/>
</dbReference>
<proteinExistence type="predicted"/>
<dbReference type="Proteomes" id="UP000234483">
    <property type="component" value="Unassembled WGS sequence"/>
</dbReference>
<dbReference type="EMBL" id="CP026100">
    <property type="protein sequence ID" value="AYV48596.1"/>
    <property type="molecule type" value="Genomic_DNA"/>
</dbReference>
<protein>
    <submittedName>
        <fullName evidence="3">Transglutaminase family protein</fullName>
    </submittedName>
</protein>
<dbReference type="SUPFAM" id="SSF54001">
    <property type="entry name" value="Cysteine proteinases"/>
    <property type="match status" value="1"/>
</dbReference>
<evidence type="ECO:0000313" key="5">
    <source>
        <dbReference type="Proteomes" id="UP000281192"/>
    </source>
</evidence>
<dbReference type="SMART" id="SM00460">
    <property type="entry name" value="TGc"/>
    <property type="match status" value="1"/>
</dbReference>
<dbReference type="EMBL" id="PJRQ01000041">
    <property type="protein sequence ID" value="PLR08688.1"/>
    <property type="molecule type" value="Genomic_DNA"/>
</dbReference>
<dbReference type="AlphaFoldDB" id="A0A2N5CP31"/>
<dbReference type="Pfam" id="PF01841">
    <property type="entry name" value="Transglut_core"/>
    <property type="match status" value="1"/>
</dbReference>
<dbReference type="Gene3D" id="3.10.620.30">
    <property type="match status" value="1"/>
</dbReference>
<accession>A0A2N5CP31</accession>
<evidence type="ECO:0000313" key="2">
    <source>
        <dbReference type="EMBL" id="AYV48596.1"/>
    </source>
</evidence>
<dbReference type="OrthoDB" id="5438043at2"/>
<dbReference type="InterPro" id="IPR038765">
    <property type="entry name" value="Papain-like_cys_pep_sf"/>
</dbReference>
<evidence type="ECO:0000259" key="1">
    <source>
        <dbReference type="SMART" id="SM00460"/>
    </source>
</evidence>
<name>A0A2N5CP31_9CAUL</name>
<dbReference type="PANTHER" id="PTHR33490:SF12">
    <property type="entry name" value="BLL5557 PROTEIN"/>
    <property type="match status" value="1"/>
</dbReference>
<feature type="domain" description="Transglutaminase-like" evidence="1">
    <location>
        <begin position="158"/>
        <end position="218"/>
    </location>
</feature>
<evidence type="ECO:0000313" key="3">
    <source>
        <dbReference type="EMBL" id="PLR08688.1"/>
    </source>
</evidence>
<dbReference type="KEGG" id="cfh:C1707_21325"/>
<dbReference type="Proteomes" id="UP000281192">
    <property type="component" value="Chromosome"/>
</dbReference>
<evidence type="ECO:0000313" key="4">
    <source>
        <dbReference type="Proteomes" id="UP000234483"/>
    </source>
</evidence>
<gene>
    <name evidence="2" type="ORF">C1707_21325</name>
    <name evidence="3" type="ORF">CFHF_19740</name>
</gene>
<dbReference type="PANTHER" id="PTHR33490">
    <property type="entry name" value="BLR5614 PROTEIN-RELATED"/>
    <property type="match status" value="1"/>
</dbReference>
<reference evidence="3 4" key="1">
    <citation type="submission" date="2017-12" db="EMBL/GenBank/DDBJ databases">
        <title>The genome sequence of Caulobacter flavus CGMCC1 15093.</title>
        <authorList>
            <person name="Gao J."/>
            <person name="Mao X."/>
            <person name="Sun J."/>
        </authorList>
    </citation>
    <scope>NUCLEOTIDE SEQUENCE [LARGE SCALE GENOMIC DNA]</scope>
    <source>
        <strain evidence="3 4">CGMCC1 15093</strain>
    </source>
</reference>
<dbReference type="Gene3D" id="2.60.40.2250">
    <property type="match status" value="1"/>
</dbReference>
<sequence length="260" mass="27973">MLFQVEASLTYDFAAPCEVLLLVEAAHGRDQQVTSDALTFWPPAPARRIDDPSTGERRTVFAASGRINALYRATVETAASDHGLAGAEETAIADLPSEVLPYLRASRYSPSDRLMRFVEREFGGLRGGEKVAAILAWIADHVDYRAGVSHAATTAVDTLVDRAGVCRDFSHLAIALCRAGNIPARAVSGYAWRLEPPDLHAVAEIYLGGRWRLVDPSGLAPLEGLVRVATGRDAADIAFMTIFGAATLVEQHFSIDRVGG</sequence>
<keyword evidence="5" id="KW-1185">Reference proteome</keyword>
<reference evidence="2 5" key="2">
    <citation type="submission" date="2018-01" db="EMBL/GenBank/DDBJ databases">
        <title>Complete genome sequence of Caulobacter flavus RHGG3.</title>
        <authorList>
            <person name="Yang E."/>
        </authorList>
    </citation>
    <scope>NUCLEOTIDE SEQUENCE [LARGE SCALE GENOMIC DNA]</scope>
    <source>
        <strain evidence="2 5">RHGG3</strain>
    </source>
</reference>